<dbReference type="AlphaFoldDB" id="A0A918FBE5"/>
<reference evidence="1" key="1">
    <citation type="journal article" date="2014" name="Int. J. Syst. Evol. Microbiol.">
        <title>Complete genome sequence of Corynebacterium casei LMG S-19264T (=DSM 44701T), isolated from a smear-ripened cheese.</title>
        <authorList>
            <consortium name="US DOE Joint Genome Institute (JGI-PGF)"/>
            <person name="Walter F."/>
            <person name="Albersmeier A."/>
            <person name="Kalinowski J."/>
            <person name="Ruckert C."/>
        </authorList>
    </citation>
    <scope>NUCLEOTIDE SEQUENCE</scope>
    <source>
        <strain evidence="1">JCM 31311</strain>
    </source>
</reference>
<dbReference type="SUPFAM" id="SSF53098">
    <property type="entry name" value="Ribonuclease H-like"/>
    <property type="match status" value="1"/>
</dbReference>
<proteinExistence type="predicted"/>
<reference evidence="1" key="2">
    <citation type="submission" date="2020-09" db="EMBL/GenBank/DDBJ databases">
        <authorList>
            <person name="Sun Q."/>
            <person name="Ohkuma M."/>
        </authorList>
    </citation>
    <scope>NUCLEOTIDE SEQUENCE</scope>
    <source>
        <strain evidence="1">JCM 31311</strain>
    </source>
</reference>
<name>A0A918FBE5_9DEIO</name>
<gene>
    <name evidence="1" type="ORF">GCM10008957_43530</name>
</gene>
<dbReference type="Gene3D" id="3.30.420.10">
    <property type="entry name" value="Ribonuclease H-like superfamily/Ribonuclease H"/>
    <property type="match status" value="1"/>
</dbReference>
<accession>A0A918FBE5</accession>
<keyword evidence="2" id="KW-1185">Reference proteome</keyword>
<comment type="caution">
    <text evidence="1">The sequence shown here is derived from an EMBL/GenBank/DDBJ whole genome shotgun (WGS) entry which is preliminary data.</text>
</comment>
<dbReference type="GO" id="GO:0003676">
    <property type="term" value="F:nucleic acid binding"/>
    <property type="evidence" value="ECO:0007669"/>
    <property type="project" value="InterPro"/>
</dbReference>
<protein>
    <submittedName>
        <fullName evidence="1">Uncharacterized protein</fullName>
    </submittedName>
</protein>
<dbReference type="EMBL" id="BMQL01000041">
    <property type="protein sequence ID" value="GGR27500.1"/>
    <property type="molecule type" value="Genomic_DNA"/>
</dbReference>
<dbReference type="InterPro" id="IPR036397">
    <property type="entry name" value="RNaseH_sf"/>
</dbReference>
<dbReference type="InterPro" id="IPR012337">
    <property type="entry name" value="RNaseH-like_sf"/>
</dbReference>
<organism evidence="1 2">
    <name type="scientific">Deinococcus ruber</name>
    <dbReference type="NCBI Taxonomy" id="1848197"/>
    <lineage>
        <taxon>Bacteria</taxon>
        <taxon>Thermotogati</taxon>
        <taxon>Deinococcota</taxon>
        <taxon>Deinococci</taxon>
        <taxon>Deinococcales</taxon>
        <taxon>Deinococcaceae</taxon>
        <taxon>Deinococcus</taxon>
    </lineage>
</organism>
<sequence>MTTSPSPEPLPPGAVFLDLEIEEGALRVGAMVSEDQPWLFGPEHLHQAALVLPQVPLLAGHNLRRFDLPQFAQLTGEPLPAELDTRVVDTLELASLAFPGEPSQALDKLYREQALKSDPVEDCRESARLYQRCVPMLRALPPSSGRWPAACCQPEPRAT</sequence>
<dbReference type="Proteomes" id="UP000603865">
    <property type="component" value="Unassembled WGS sequence"/>
</dbReference>
<evidence type="ECO:0000313" key="1">
    <source>
        <dbReference type="EMBL" id="GGR27500.1"/>
    </source>
</evidence>
<evidence type="ECO:0000313" key="2">
    <source>
        <dbReference type="Proteomes" id="UP000603865"/>
    </source>
</evidence>
<dbReference type="RefSeq" id="WP_189092622.1">
    <property type="nucleotide sequence ID" value="NZ_BMQL01000041.1"/>
</dbReference>